<accession>A0A5P8W5G1</accession>
<proteinExistence type="predicted"/>
<reference evidence="2 3" key="1">
    <citation type="submission" date="2019-10" db="EMBL/GenBank/DDBJ databases">
        <title>Genomic and transcriptomic insights into the perfect genentic adaptation of a filamentous nitrogen-fixing cyanobacterium to rice fields.</title>
        <authorList>
            <person name="Chen Z."/>
        </authorList>
    </citation>
    <scope>NUCLEOTIDE SEQUENCE [LARGE SCALE GENOMIC DNA]</scope>
    <source>
        <strain evidence="2">CCNUC1</strain>
    </source>
</reference>
<keyword evidence="3" id="KW-1185">Reference proteome</keyword>
<dbReference type="EMBL" id="CP045226">
    <property type="protein sequence ID" value="QFS47977.1"/>
    <property type="molecule type" value="Genomic_DNA"/>
</dbReference>
<protein>
    <submittedName>
        <fullName evidence="2">Uncharacterized protein</fullName>
    </submittedName>
</protein>
<organism evidence="2 3">
    <name type="scientific">Nostoc sphaeroides CCNUC1</name>
    <dbReference type="NCBI Taxonomy" id="2653204"/>
    <lineage>
        <taxon>Bacteria</taxon>
        <taxon>Bacillati</taxon>
        <taxon>Cyanobacteriota</taxon>
        <taxon>Cyanophyceae</taxon>
        <taxon>Nostocales</taxon>
        <taxon>Nostocaceae</taxon>
        <taxon>Nostoc</taxon>
    </lineage>
</organism>
<dbReference type="Proteomes" id="UP000326678">
    <property type="component" value="Chromosome Gxm1"/>
</dbReference>
<feature type="compositionally biased region" description="Basic and acidic residues" evidence="1">
    <location>
        <begin position="9"/>
        <end position="26"/>
    </location>
</feature>
<evidence type="ECO:0000256" key="1">
    <source>
        <dbReference type="SAM" id="MobiDB-lite"/>
    </source>
</evidence>
<sequence length="57" mass="6264">MGHGAWRTCTERSRSIGHSKKAEGRDAALPFPHSPLPTPQFPIIDTQVSDGYYQPIG</sequence>
<evidence type="ECO:0000313" key="3">
    <source>
        <dbReference type="Proteomes" id="UP000326678"/>
    </source>
</evidence>
<gene>
    <name evidence="2" type="ORF">GXM_05469</name>
</gene>
<dbReference type="KEGG" id="nsh:GXM_05469"/>
<feature type="region of interest" description="Disordered" evidence="1">
    <location>
        <begin position="1"/>
        <end position="44"/>
    </location>
</feature>
<name>A0A5P8W5G1_9NOSO</name>
<dbReference type="AlphaFoldDB" id="A0A5P8W5G1"/>
<evidence type="ECO:0000313" key="2">
    <source>
        <dbReference type="EMBL" id="QFS47977.1"/>
    </source>
</evidence>